<evidence type="ECO:0000313" key="8">
    <source>
        <dbReference type="Proteomes" id="UP001652625"/>
    </source>
</evidence>
<feature type="transmembrane region" description="Helical" evidence="6">
    <location>
        <begin position="399"/>
        <end position="418"/>
    </location>
</feature>
<feature type="transmembrane region" description="Helical" evidence="6">
    <location>
        <begin position="371"/>
        <end position="392"/>
    </location>
</feature>
<dbReference type="InterPro" id="IPR050726">
    <property type="entry name" value="mGluR"/>
</dbReference>
<dbReference type="PROSITE" id="PS50259">
    <property type="entry name" value="G_PROTEIN_RECEP_F3_4"/>
    <property type="match status" value="1"/>
</dbReference>
<evidence type="ECO:0000256" key="2">
    <source>
        <dbReference type="ARBA" id="ARBA00022692"/>
    </source>
</evidence>
<dbReference type="SUPFAM" id="SSF53822">
    <property type="entry name" value="Periplasmic binding protein-like I"/>
    <property type="match status" value="1"/>
</dbReference>
<evidence type="ECO:0000313" key="9">
    <source>
        <dbReference type="RefSeq" id="XP_065651689.1"/>
    </source>
</evidence>
<dbReference type="GeneID" id="136079601"/>
<keyword evidence="5" id="KW-0325">Glycoprotein</keyword>
<dbReference type="PANTHER" id="PTHR24060">
    <property type="entry name" value="METABOTROPIC GLUTAMATE RECEPTOR"/>
    <property type="match status" value="1"/>
</dbReference>
<keyword evidence="2 6" id="KW-0812">Transmembrane</keyword>
<feature type="domain" description="G-protein coupled receptors family 3 profile" evidence="7">
    <location>
        <begin position="180"/>
        <end position="432"/>
    </location>
</feature>
<keyword evidence="3 6" id="KW-1133">Transmembrane helix</keyword>
<sequence length="452" mass="51790">MDAVYAYAQAIHDYILNVYNGNISEYKMHINNSEVNRPLFFSILKNVRFNGTSGIKTFPVNGHYDITYNSDEVFERIGEWRYINESGNTSSNRLTVFKQNISIFYKNSSCQESCNKSVGQKRKCSQDDCCWKCHTCNNNEYLETQNAFNRCKDRCRQCPVGFIPNSTRNGCSQRKISVAWIIVIILLSLIGFSLNIVTIVTFLKNNSTPLVRASGREMSYLLLASIFSIYIISFIMISFERNLVCNTRIGLDIFFCVCYSSLLIKTNRIARIFSGRQDVSFLTPQWQVIILSLLVFSQICISIFELLRSRKINDGQVTKINTHFVQENECHKEKEEFFVSISYNILIICLTTIYAFRTRKVPSFLNEARDIGFVMYTTILVRIVFLPVFFGASAEFKTIAIMLDTICLATTLIVGIFARKVYIILFRPEKNVALKSSTLLSQMTDTVGTVDT</sequence>
<reference evidence="9" key="1">
    <citation type="submission" date="2025-08" db="UniProtKB">
        <authorList>
            <consortium name="RefSeq"/>
        </authorList>
    </citation>
    <scope>IDENTIFICATION</scope>
</reference>
<dbReference type="Proteomes" id="UP001652625">
    <property type="component" value="Chromosome 04"/>
</dbReference>
<name>A0ABM4BRB3_HYDVU</name>
<evidence type="ECO:0000256" key="3">
    <source>
        <dbReference type="ARBA" id="ARBA00022989"/>
    </source>
</evidence>
<feature type="transmembrane region" description="Helical" evidence="6">
    <location>
        <begin position="337"/>
        <end position="356"/>
    </location>
</feature>
<evidence type="ECO:0000256" key="5">
    <source>
        <dbReference type="ARBA" id="ARBA00023180"/>
    </source>
</evidence>
<keyword evidence="8" id="KW-1185">Reference proteome</keyword>
<organism evidence="8 9">
    <name type="scientific">Hydra vulgaris</name>
    <name type="common">Hydra</name>
    <name type="synonym">Hydra attenuata</name>
    <dbReference type="NCBI Taxonomy" id="6087"/>
    <lineage>
        <taxon>Eukaryota</taxon>
        <taxon>Metazoa</taxon>
        <taxon>Cnidaria</taxon>
        <taxon>Hydrozoa</taxon>
        <taxon>Hydroidolina</taxon>
        <taxon>Anthoathecata</taxon>
        <taxon>Aplanulata</taxon>
        <taxon>Hydridae</taxon>
        <taxon>Hydra</taxon>
    </lineage>
</organism>
<evidence type="ECO:0000256" key="6">
    <source>
        <dbReference type="SAM" id="Phobius"/>
    </source>
</evidence>
<dbReference type="InterPro" id="IPR028082">
    <property type="entry name" value="Peripla_BP_I"/>
</dbReference>
<feature type="transmembrane region" description="Helical" evidence="6">
    <location>
        <begin position="286"/>
        <end position="307"/>
    </location>
</feature>
<comment type="subcellular location">
    <subcellularLocation>
        <location evidence="1">Membrane</location>
        <topology evidence="1">Multi-pass membrane protein</topology>
    </subcellularLocation>
</comment>
<feature type="transmembrane region" description="Helical" evidence="6">
    <location>
        <begin position="249"/>
        <end position="266"/>
    </location>
</feature>
<feature type="transmembrane region" description="Helical" evidence="6">
    <location>
        <begin position="218"/>
        <end position="237"/>
    </location>
</feature>
<accession>A0ABM4BRB3</accession>
<dbReference type="Gene3D" id="2.10.50.30">
    <property type="entry name" value="GPCR, family 3, nine cysteines domain"/>
    <property type="match status" value="1"/>
</dbReference>
<evidence type="ECO:0000256" key="1">
    <source>
        <dbReference type="ARBA" id="ARBA00004141"/>
    </source>
</evidence>
<dbReference type="InterPro" id="IPR017978">
    <property type="entry name" value="GPCR_3_C"/>
</dbReference>
<keyword evidence="4 6" id="KW-0472">Membrane</keyword>
<gene>
    <name evidence="9" type="primary">LOC136079601</name>
</gene>
<dbReference type="RefSeq" id="XP_065651689.1">
    <property type="nucleotide sequence ID" value="XM_065795617.1"/>
</dbReference>
<evidence type="ECO:0000256" key="4">
    <source>
        <dbReference type="ARBA" id="ARBA00023136"/>
    </source>
</evidence>
<dbReference type="InterPro" id="IPR038550">
    <property type="entry name" value="GPCR_3_9-Cys_sf"/>
</dbReference>
<protein>
    <submittedName>
        <fullName evidence="9">Metabotropic glutamate receptor 2-like</fullName>
    </submittedName>
</protein>
<evidence type="ECO:0000259" key="7">
    <source>
        <dbReference type="PROSITE" id="PS50259"/>
    </source>
</evidence>
<feature type="transmembrane region" description="Helical" evidence="6">
    <location>
        <begin position="178"/>
        <end position="203"/>
    </location>
</feature>
<proteinExistence type="predicted"/>
<dbReference type="Pfam" id="PF00003">
    <property type="entry name" value="7tm_3"/>
    <property type="match status" value="1"/>
</dbReference>